<dbReference type="OrthoDB" id="7742039at2759"/>
<comment type="caution">
    <text evidence="1">The sequence shown here is derived from an EMBL/GenBank/DDBJ whole genome shotgun (WGS) entry which is preliminary data.</text>
</comment>
<keyword evidence="2" id="KW-1185">Reference proteome</keyword>
<proteinExistence type="predicted"/>
<evidence type="ECO:0000313" key="1">
    <source>
        <dbReference type="EMBL" id="GBP91222.1"/>
    </source>
</evidence>
<accession>A0A4C1ZUU0</accession>
<dbReference type="AlphaFoldDB" id="A0A4C1ZUU0"/>
<dbReference type="EMBL" id="BGZK01002152">
    <property type="protein sequence ID" value="GBP91222.1"/>
    <property type="molecule type" value="Genomic_DNA"/>
</dbReference>
<reference evidence="1 2" key="1">
    <citation type="journal article" date="2019" name="Commun. Biol.">
        <title>The bagworm genome reveals a unique fibroin gene that provides high tensile strength.</title>
        <authorList>
            <person name="Kono N."/>
            <person name="Nakamura H."/>
            <person name="Ohtoshi R."/>
            <person name="Tomita M."/>
            <person name="Numata K."/>
            <person name="Arakawa K."/>
        </authorList>
    </citation>
    <scope>NUCLEOTIDE SEQUENCE [LARGE SCALE GENOMIC DNA]</scope>
</reference>
<dbReference type="Proteomes" id="UP000299102">
    <property type="component" value="Unassembled WGS sequence"/>
</dbReference>
<protein>
    <submittedName>
        <fullName evidence="1">Uncharacterized protein</fullName>
    </submittedName>
</protein>
<gene>
    <name evidence="1" type="ORF">EVAR_60672_1</name>
</gene>
<sequence>MIAKKIPEQKQIPLAIPHPQKRTREVQGPTQHIQTAAARKAHPAKRLTRVTSRTTYNQGARIAIQCRARPCSKDGCKKIHHKLLHQDHTPIDETNGQISSINVHHKKGKIFLKIIPVEISGPLDRFEPYVLLVEGSTTILIERDVALKIAPPRKRETL</sequence>
<name>A0A4C1ZUU0_EUMVA</name>
<evidence type="ECO:0000313" key="2">
    <source>
        <dbReference type="Proteomes" id="UP000299102"/>
    </source>
</evidence>
<organism evidence="1 2">
    <name type="scientific">Eumeta variegata</name>
    <name type="common">Bagworm moth</name>
    <name type="synonym">Eumeta japonica</name>
    <dbReference type="NCBI Taxonomy" id="151549"/>
    <lineage>
        <taxon>Eukaryota</taxon>
        <taxon>Metazoa</taxon>
        <taxon>Ecdysozoa</taxon>
        <taxon>Arthropoda</taxon>
        <taxon>Hexapoda</taxon>
        <taxon>Insecta</taxon>
        <taxon>Pterygota</taxon>
        <taxon>Neoptera</taxon>
        <taxon>Endopterygota</taxon>
        <taxon>Lepidoptera</taxon>
        <taxon>Glossata</taxon>
        <taxon>Ditrysia</taxon>
        <taxon>Tineoidea</taxon>
        <taxon>Psychidae</taxon>
        <taxon>Oiketicinae</taxon>
        <taxon>Eumeta</taxon>
    </lineage>
</organism>